<dbReference type="OrthoDB" id="10550265at2759"/>
<dbReference type="Proteomes" id="UP000267251">
    <property type="component" value="Unassembled WGS sequence"/>
</dbReference>
<name>A0A4V1IY03_9FUNG</name>
<dbReference type="EMBL" id="KZ988182">
    <property type="protein sequence ID" value="RKP12859.1"/>
    <property type="molecule type" value="Genomic_DNA"/>
</dbReference>
<feature type="region of interest" description="Disordered" evidence="1">
    <location>
        <begin position="1"/>
        <end position="70"/>
    </location>
</feature>
<evidence type="ECO:0000313" key="3">
    <source>
        <dbReference type="Proteomes" id="UP000267251"/>
    </source>
</evidence>
<protein>
    <submittedName>
        <fullName evidence="2">Uncharacterized protein</fullName>
    </submittedName>
</protein>
<evidence type="ECO:0000256" key="1">
    <source>
        <dbReference type="SAM" id="MobiDB-lite"/>
    </source>
</evidence>
<keyword evidence="3" id="KW-1185">Reference proteome</keyword>
<feature type="compositionally biased region" description="Acidic residues" evidence="1">
    <location>
        <begin position="96"/>
        <end position="110"/>
    </location>
</feature>
<sequence>MSTPTPKKTMSSTLQNMKFMQRRQVVPVDLEETSGSSGDSSGKSSAAAGIPLEEQWHLEYDADKEEDKAGLAPSTKVIYHSSYLSFTNPLDKVEGETDSSGDDDSEEEGEEEKKDKAARNGAPKELPVGRHSYREFNPEVERIRKEMQERGKTSGAEEDVGVVEMVNALGKGGGGGDEDGSDIGARGARYRPASKKRKGQPNKEGQGEGGSSKQRKMLDRKGFMKP</sequence>
<reference evidence="3" key="1">
    <citation type="journal article" date="2018" name="Nat. Microbiol.">
        <title>Leveraging single-cell genomics to expand the fungal tree of life.</title>
        <authorList>
            <person name="Ahrendt S.R."/>
            <person name="Quandt C.A."/>
            <person name="Ciobanu D."/>
            <person name="Clum A."/>
            <person name="Salamov A."/>
            <person name="Andreopoulos B."/>
            <person name="Cheng J.F."/>
            <person name="Woyke T."/>
            <person name="Pelin A."/>
            <person name="Henrissat B."/>
            <person name="Reynolds N.K."/>
            <person name="Benny G.L."/>
            <person name="Smith M.E."/>
            <person name="James T.Y."/>
            <person name="Grigoriev I.V."/>
        </authorList>
    </citation>
    <scope>NUCLEOTIDE SEQUENCE [LARGE SCALE GENOMIC DNA]</scope>
</reference>
<dbReference type="AlphaFoldDB" id="A0A4V1IY03"/>
<gene>
    <name evidence="2" type="ORF">BJ684DRAFT_16700</name>
</gene>
<feature type="compositionally biased region" description="Basic and acidic residues" evidence="1">
    <location>
        <begin position="54"/>
        <end position="69"/>
    </location>
</feature>
<organism evidence="2 3">
    <name type="scientific">Piptocephalis cylindrospora</name>
    <dbReference type="NCBI Taxonomy" id="1907219"/>
    <lineage>
        <taxon>Eukaryota</taxon>
        <taxon>Fungi</taxon>
        <taxon>Fungi incertae sedis</taxon>
        <taxon>Zoopagomycota</taxon>
        <taxon>Zoopagomycotina</taxon>
        <taxon>Zoopagomycetes</taxon>
        <taxon>Zoopagales</taxon>
        <taxon>Piptocephalidaceae</taxon>
        <taxon>Piptocephalis</taxon>
    </lineage>
</organism>
<feature type="compositionally biased region" description="Basic and acidic residues" evidence="1">
    <location>
        <begin position="132"/>
        <end position="152"/>
    </location>
</feature>
<evidence type="ECO:0000313" key="2">
    <source>
        <dbReference type="EMBL" id="RKP12859.1"/>
    </source>
</evidence>
<feature type="compositionally biased region" description="Low complexity" evidence="1">
    <location>
        <begin position="34"/>
        <end position="49"/>
    </location>
</feature>
<feature type="region of interest" description="Disordered" evidence="1">
    <location>
        <begin position="87"/>
        <end position="226"/>
    </location>
</feature>
<feature type="compositionally biased region" description="Basic residues" evidence="1">
    <location>
        <begin position="188"/>
        <end position="200"/>
    </location>
</feature>
<feature type="compositionally biased region" description="Basic and acidic residues" evidence="1">
    <location>
        <begin position="216"/>
        <end position="226"/>
    </location>
</feature>
<proteinExistence type="predicted"/>
<accession>A0A4V1IY03</accession>
<feature type="compositionally biased region" description="Low complexity" evidence="1">
    <location>
        <begin position="1"/>
        <end position="13"/>
    </location>
</feature>